<evidence type="ECO:0000256" key="1">
    <source>
        <dbReference type="SAM" id="MobiDB-lite"/>
    </source>
</evidence>
<dbReference type="Proteomes" id="UP001501407">
    <property type="component" value="Unassembled WGS sequence"/>
</dbReference>
<feature type="region of interest" description="Disordered" evidence="1">
    <location>
        <begin position="1"/>
        <end position="30"/>
    </location>
</feature>
<gene>
    <name evidence="2" type="ORF">GCM10025760_34140</name>
</gene>
<keyword evidence="3" id="KW-1185">Reference proteome</keyword>
<name>A0ABP9MSF5_9MICO</name>
<accession>A0ABP9MSF5</accession>
<proteinExistence type="predicted"/>
<dbReference type="EMBL" id="BAABKZ010000005">
    <property type="protein sequence ID" value="GAA5098764.1"/>
    <property type="molecule type" value="Genomic_DNA"/>
</dbReference>
<organism evidence="2 3">
    <name type="scientific">Microbacterium yannicii</name>
    <dbReference type="NCBI Taxonomy" id="671622"/>
    <lineage>
        <taxon>Bacteria</taxon>
        <taxon>Bacillati</taxon>
        <taxon>Actinomycetota</taxon>
        <taxon>Actinomycetes</taxon>
        <taxon>Micrococcales</taxon>
        <taxon>Microbacteriaceae</taxon>
        <taxon>Microbacterium</taxon>
    </lineage>
</organism>
<evidence type="ECO:0000313" key="2">
    <source>
        <dbReference type="EMBL" id="GAA5098764.1"/>
    </source>
</evidence>
<sequence>MKGHDVSEVRAARDLRRHGHMEADAPDLDDDRIRIDVHGGAAD</sequence>
<feature type="compositionally biased region" description="Basic and acidic residues" evidence="1">
    <location>
        <begin position="1"/>
        <end position="14"/>
    </location>
</feature>
<comment type="caution">
    <text evidence="2">The sequence shown here is derived from an EMBL/GenBank/DDBJ whole genome shotgun (WGS) entry which is preliminary data.</text>
</comment>
<evidence type="ECO:0000313" key="3">
    <source>
        <dbReference type="Proteomes" id="UP001501407"/>
    </source>
</evidence>
<protein>
    <submittedName>
        <fullName evidence="2">Uncharacterized protein</fullName>
    </submittedName>
</protein>
<reference evidence="3" key="1">
    <citation type="journal article" date="2019" name="Int. J. Syst. Evol. Microbiol.">
        <title>The Global Catalogue of Microorganisms (GCM) 10K type strain sequencing project: providing services to taxonomists for standard genome sequencing and annotation.</title>
        <authorList>
            <consortium name="The Broad Institute Genomics Platform"/>
            <consortium name="The Broad Institute Genome Sequencing Center for Infectious Disease"/>
            <person name="Wu L."/>
            <person name="Ma J."/>
        </authorList>
    </citation>
    <scope>NUCLEOTIDE SEQUENCE [LARGE SCALE GENOMIC DNA]</scope>
    <source>
        <strain evidence="3">JCM 18959</strain>
    </source>
</reference>